<name>A0A8J2MJ71_9BILA</name>
<evidence type="ECO:0000313" key="2">
    <source>
        <dbReference type="Proteomes" id="UP000746747"/>
    </source>
</evidence>
<dbReference type="Proteomes" id="UP000746747">
    <property type="component" value="Unassembled WGS sequence"/>
</dbReference>
<evidence type="ECO:0000313" key="1">
    <source>
        <dbReference type="EMBL" id="CAG9531013.1"/>
    </source>
</evidence>
<keyword evidence="2" id="KW-1185">Reference proteome</keyword>
<proteinExistence type="predicted"/>
<dbReference type="EMBL" id="CAKAEH010000445">
    <property type="protein sequence ID" value="CAG9531013.1"/>
    <property type="molecule type" value="Genomic_DNA"/>
</dbReference>
<protein>
    <submittedName>
        <fullName evidence="1">Uncharacterized protein</fullName>
    </submittedName>
</protein>
<sequence>MCTTLGDCNDDNENCFDTFEIYQQNVGVNQCLINSVKSTCRGFRYTDKYIMIQQECEEKCINQTNLSSSLLSLDINLSEQINLGIRRIFYTQVDFLFRNIDSNNFETIINVKLYRYIYVYSCQIQLLVLYHQWQAYPIVKQALNETVASLIILPPINCYNIC</sequence>
<dbReference type="AlphaFoldDB" id="A0A8J2MJ71"/>
<comment type="caution">
    <text evidence="1">The sequence shown here is derived from an EMBL/GenBank/DDBJ whole genome shotgun (WGS) entry which is preliminary data.</text>
</comment>
<gene>
    <name evidence="1" type="ORF">CJOHNSTONI_LOCUS1450</name>
</gene>
<reference evidence="1" key="1">
    <citation type="submission" date="2021-09" db="EMBL/GenBank/DDBJ databases">
        <authorList>
            <consortium name="Pathogen Informatics"/>
        </authorList>
    </citation>
    <scope>NUCLEOTIDE SEQUENCE</scope>
</reference>
<accession>A0A8J2MJ71</accession>
<organism evidence="1 2">
    <name type="scientific">Cercopithifilaria johnstoni</name>
    <dbReference type="NCBI Taxonomy" id="2874296"/>
    <lineage>
        <taxon>Eukaryota</taxon>
        <taxon>Metazoa</taxon>
        <taxon>Ecdysozoa</taxon>
        <taxon>Nematoda</taxon>
        <taxon>Chromadorea</taxon>
        <taxon>Rhabditida</taxon>
        <taxon>Spirurina</taxon>
        <taxon>Spiruromorpha</taxon>
        <taxon>Filarioidea</taxon>
        <taxon>Onchocercidae</taxon>
        <taxon>Cercopithifilaria</taxon>
    </lineage>
</organism>